<dbReference type="Pfam" id="PF01683">
    <property type="entry name" value="EB"/>
    <property type="match status" value="1"/>
</dbReference>
<evidence type="ECO:0000259" key="1">
    <source>
        <dbReference type="PROSITE" id="PS50279"/>
    </source>
</evidence>
<dbReference type="InterPro" id="IPR036508">
    <property type="entry name" value="Chitin-bd_dom_sf"/>
</dbReference>
<feature type="domain" description="BPTI/Kunitz inhibitor" evidence="1">
    <location>
        <begin position="297"/>
        <end position="349"/>
    </location>
</feature>
<dbReference type="SUPFAM" id="SSF57625">
    <property type="entry name" value="Invertebrate chitin-binding proteins"/>
    <property type="match status" value="1"/>
</dbReference>
<proteinExistence type="predicted"/>
<dbReference type="InterPro" id="IPR053014">
    <property type="entry name" value="Cuticle_assoc_divergent"/>
</dbReference>
<dbReference type="InterPro" id="IPR006149">
    <property type="entry name" value="EB_dom"/>
</dbReference>
<dbReference type="SMART" id="SM00131">
    <property type="entry name" value="KU"/>
    <property type="match status" value="1"/>
</dbReference>
<organism evidence="2 3">
    <name type="scientific">Panagrolaimus superbus</name>
    <dbReference type="NCBI Taxonomy" id="310955"/>
    <lineage>
        <taxon>Eukaryota</taxon>
        <taxon>Metazoa</taxon>
        <taxon>Ecdysozoa</taxon>
        <taxon>Nematoda</taxon>
        <taxon>Chromadorea</taxon>
        <taxon>Rhabditida</taxon>
        <taxon>Tylenchina</taxon>
        <taxon>Panagrolaimomorpha</taxon>
        <taxon>Panagrolaimoidea</taxon>
        <taxon>Panagrolaimidae</taxon>
        <taxon>Panagrolaimus</taxon>
    </lineage>
</organism>
<dbReference type="PROSITE" id="PS50279">
    <property type="entry name" value="BPTI_KUNITZ_2"/>
    <property type="match status" value="1"/>
</dbReference>
<protein>
    <submittedName>
        <fullName evidence="3">BPTI/Kunitz inhibitor domain-containing protein</fullName>
    </submittedName>
</protein>
<dbReference type="Gene3D" id="4.10.410.10">
    <property type="entry name" value="Pancreatic trypsin inhibitor Kunitz domain"/>
    <property type="match status" value="1"/>
</dbReference>
<sequence length="360" mass="39572">MIGCLSSTHTKLVQGYCEEGVSCNECHLINSGDDCRPGIAKQLLFFCDTSENKTRLDPTAFFECIEGTYRVIRCADNLAFSPHTQDCEAANSHKAKKRSSGSRTGDICNFNTDCQSGMFCGTGVCTCLSDYVAIAGYCWPKVNPGESGCIEDQQCEAVWPAAKCSSSGLCECPYKTVPSRTRDGTVCVPAGVPPSCPLPEPNNPDLPNPSTILANSLTHPLGPETYMPVLCTSMSNEVRNSNGGDGSTWCIYPDADQDIYIADIFNCVPHPQVNPDFFPEYSDTIDGICCHSRAYVCIQPLDQGEEPSIPRWWYNSITGTCSQFLWDPNQAEGVSPNNFRTIEHCESYCRDSMFQNIFKF</sequence>
<dbReference type="SUPFAM" id="SSF57362">
    <property type="entry name" value="BPTI-like"/>
    <property type="match status" value="1"/>
</dbReference>
<dbReference type="WBParaSite" id="PSU_v2.g17078.t1">
    <property type="protein sequence ID" value="PSU_v2.g17078.t1"/>
    <property type="gene ID" value="PSU_v2.g17078"/>
</dbReference>
<reference evidence="3" key="1">
    <citation type="submission" date="2022-11" db="UniProtKB">
        <authorList>
            <consortium name="WormBaseParasite"/>
        </authorList>
    </citation>
    <scope>IDENTIFICATION</scope>
</reference>
<dbReference type="AlphaFoldDB" id="A0A914YE95"/>
<dbReference type="Proteomes" id="UP000887577">
    <property type="component" value="Unplaced"/>
</dbReference>
<dbReference type="Pfam" id="PF00014">
    <property type="entry name" value="Kunitz_BPTI"/>
    <property type="match status" value="1"/>
</dbReference>
<evidence type="ECO:0000313" key="3">
    <source>
        <dbReference type="WBParaSite" id="PSU_v2.g17078.t1"/>
    </source>
</evidence>
<keyword evidence="2" id="KW-1185">Reference proteome</keyword>
<dbReference type="GO" id="GO:0008061">
    <property type="term" value="F:chitin binding"/>
    <property type="evidence" value="ECO:0007669"/>
    <property type="project" value="InterPro"/>
</dbReference>
<accession>A0A914YE95</accession>
<dbReference type="GO" id="GO:0004867">
    <property type="term" value="F:serine-type endopeptidase inhibitor activity"/>
    <property type="evidence" value="ECO:0007669"/>
    <property type="project" value="InterPro"/>
</dbReference>
<evidence type="ECO:0000313" key="2">
    <source>
        <dbReference type="Proteomes" id="UP000887577"/>
    </source>
</evidence>
<dbReference type="PANTHER" id="PTHR46339">
    <property type="entry name" value="PROTEIN CBG15282-RELATED"/>
    <property type="match status" value="1"/>
</dbReference>
<dbReference type="InterPro" id="IPR002223">
    <property type="entry name" value="Kunitz_BPTI"/>
</dbReference>
<name>A0A914YE95_9BILA</name>
<dbReference type="PANTHER" id="PTHR46339:SF4">
    <property type="entry name" value="BPTI_KUNITZ INHIBITOR DOMAIN-CONTAINING PROTEIN"/>
    <property type="match status" value="1"/>
</dbReference>
<dbReference type="InterPro" id="IPR036880">
    <property type="entry name" value="Kunitz_BPTI_sf"/>
</dbReference>
<dbReference type="CDD" id="cd00109">
    <property type="entry name" value="Kunitz-type"/>
    <property type="match status" value="1"/>
</dbReference>